<reference evidence="2" key="1">
    <citation type="submission" date="2020-10" db="EMBL/GenBank/DDBJ databases">
        <authorList>
            <person name="Han B."/>
            <person name="Lu T."/>
            <person name="Zhao Q."/>
            <person name="Huang X."/>
            <person name="Zhao Y."/>
        </authorList>
    </citation>
    <scope>NUCLEOTIDE SEQUENCE</scope>
</reference>
<proteinExistence type="predicted"/>
<accession>A0A811MB50</accession>
<dbReference type="InterPro" id="IPR025398">
    <property type="entry name" value="DUF4371"/>
</dbReference>
<evidence type="ECO:0000259" key="1">
    <source>
        <dbReference type="Pfam" id="PF14291"/>
    </source>
</evidence>
<dbReference type="Pfam" id="PF14291">
    <property type="entry name" value="DUF4371"/>
    <property type="match status" value="1"/>
</dbReference>
<evidence type="ECO:0000313" key="3">
    <source>
        <dbReference type="Proteomes" id="UP000604825"/>
    </source>
</evidence>
<feature type="domain" description="DUF4371" evidence="1">
    <location>
        <begin position="48"/>
        <end position="139"/>
    </location>
</feature>
<protein>
    <recommendedName>
        <fullName evidence="1">DUF4371 domain-containing protein</fullName>
    </recommendedName>
</protein>
<dbReference type="AlphaFoldDB" id="A0A811MB50"/>
<evidence type="ECO:0000313" key="2">
    <source>
        <dbReference type="EMBL" id="CAD6203915.1"/>
    </source>
</evidence>
<dbReference type="OrthoDB" id="672832at2759"/>
<dbReference type="EMBL" id="CAJGYO010000001">
    <property type="protein sequence ID" value="CAD6203915.1"/>
    <property type="molecule type" value="Genomic_DNA"/>
</dbReference>
<comment type="caution">
    <text evidence="2">The sequence shown here is derived from an EMBL/GenBank/DDBJ whole genome shotgun (WGS) entry which is preliminary data.</text>
</comment>
<gene>
    <name evidence="2" type="ORF">NCGR_LOCUS2032</name>
</gene>
<dbReference type="Proteomes" id="UP000604825">
    <property type="component" value="Unassembled WGS sequence"/>
</dbReference>
<name>A0A811MB50_9POAL</name>
<dbReference type="PANTHER" id="PTHR45749">
    <property type="match status" value="1"/>
</dbReference>
<dbReference type="PANTHER" id="PTHR45749:SF25">
    <property type="entry name" value="TTF-TYPE DOMAIN-CONTAINING PROTEIN"/>
    <property type="match status" value="1"/>
</dbReference>
<organism evidence="2 3">
    <name type="scientific">Miscanthus lutarioriparius</name>
    <dbReference type="NCBI Taxonomy" id="422564"/>
    <lineage>
        <taxon>Eukaryota</taxon>
        <taxon>Viridiplantae</taxon>
        <taxon>Streptophyta</taxon>
        <taxon>Embryophyta</taxon>
        <taxon>Tracheophyta</taxon>
        <taxon>Spermatophyta</taxon>
        <taxon>Magnoliopsida</taxon>
        <taxon>Liliopsida</taxon>
        <taxon>Poales</taxon>
        <taxon>Poaceae</taxon>
        <taxon>PACMAD clade</taxon>
        <taxon>Panicoideae</taxon>
        <taxon>Andropogonodae</taxon>
        <taxon>Andropogoneae</taxon>
        <taxon>Saccharinae</taxon>
        <taxon>Miscanthus</taxon>
    </lineage>
</organism>
<sequence>MRLIAYIVIFSLIREARKILVVRLLQRMVILSGKKLRTILIKDGTCKTHNNARLKCDDFMNQRTNVARRIDVISKEEEKRYEIRLNSSLDVARFLIMQGDAFRGHDESSTSNNKGTYREMVDWYKDKVEIVKDAYDKGAKIAQ</sequence>
<keyword evidence="3" id="KW-1185">Reference proteome</keyword>